<dbReference type="PROSITE" id="PS00036">
    <property type="entry name" value="BZIP_BASIC"/>
    <property type="match status" value="1"/>
</dbReference>
<dbReference type="EMBL" id="QJNS01000106">
    <property type="protein sequence ID" value="RYO87009.1"/>
    <property type="molecule type" value="Genomic_DNA"/>
</dbReference>
<evidence type="ECO:0000256" key="1">
    <source>
        <dbReference type="SAM" id="MobiDB-lite"/>
    </source>
</evidence>
<dbReference type="CDD" id="cd14688">
    <property type="entry name" value="bZIP_YAP"/>
    <property type="match status" value="1"/>
</dbReference>
<dbReference type="Proteomes" id="UP000294003">
    <property type="component" value="Unassembled WGS sequence"/>
</dbReference>
<feature type="compositionally biased region" description="Basic and acidic residues" evidence="1">
    <location>
        <begin position="16"/>
        <end position="25"/>
    </location>
</feature>
<reference evidence="3 4" key="1">
    <citation type="submission" date="2018-06" db="EMBL/GenBank/DDBJ databases">
        <title>Complete Genomes of Monosporascus.</title>
        <authorList>
            <person name="Robinson A.J."/>
            <person name="Natvig D.O."/>
        </authorList>
    </citation>
    <scope>NUCLEOTIDE SEQUENCE [LARGE SCALE GENOMIC DNA]</scope>
    <source>
        <strain evidence="3 4">CBS 609.92</strain>
    </source>
</reference>
<keyword evidence="4" id="KW-1185">Reference proteome</keyword>
<dbReference type="Gene3D" id="1.20.5.170">
    <property type="match status" value="1"/>
</dbReference>
<gene>
    <name evidence="3" type="ORF">DL762_004434</name>
</gene>
<proteinExistence type="predicted"/>
<feature type="domain" description="BZIP" evidence="2">
    <location>
        <begin position="21"/>
        <end position="35"/>
    </location>
</feature>
<comment type="caution">
    <text evidence="3">The sequence shown here is derived from an EMBL/GenBank/DDBJ whole genome shotgun (WGS) entry which is preliminary data.</text>
</comment>
<dbReference type="InterPro" id="IPR004827">
    <property type="entry name" value="bZIP"/>
</dbReference>
<feature type="region of interest" description="Disordered" evidence="1">
    <location>
        <begin position="1"/>
        <end position="34"/>
    </location>
</feature>
<evidence type="ECO:0000259" key="2">
    <source>
        <dbReference type="PROSITE" id="PS00036"/>
    </source>
</evidence>
<sequence length="317" mass="34903">MEKPDTSGRAKAPKSRNSEARKEQNRVASRAYREKRKQKLALLDELLKNDARDSVSSVSDETEEYQRSLPLPGSRHTPTSPAPPAMVTASLPSQWLVTGQDMVPRVSSYGADMYDDSWVNYLDRSGDMFHREPDFARTFGLPDATGLSLGSSSQFYAAANSATSLSSIPPIPVDPNLTGGHTTTYDSHITQPENSHAFRYDVPGYDDDKVRSCMADMDPKVMRSLENFASLSRRQQEHVLALIRKQQSQSEASSIEGSMDMRVLDCQILSAPSVILPLAIAYEVRGAAALVGYGVEATQRVQGPSTEELKSRSSYHP</sequence>
<protein>
    <recommendedName>
        <fullName evidence="2">BZIP domain-containing protein</fullName>
    </recommendedName>
</protein>
<feature type="region of interest" description="Disordered" evidence="1">
    <location>
        <begin position="50"/>
        <end position="87"/>
    </location>
</feature>
<evidence type="ECO:0000313" key="4">
    <source>
        <dbReference type="Proteomes" id="UP000294003"/>
    </source>
</evidence>
<organism evidence="3 4">
    <name type="scientific">Monosporascus cannonballus</name>
    <dbReference type="NCBI Taxonomy" id="155416"/>
    <lineage>
        <taxon>Eukaryota</taxon>
        <taxon>Fungi</taxon>
        <taxon>Dikarya</taxon>
        <taxon>Ascomycota</taxon>
        <taxon>Pezizomycotina</taxon>
        <taxon>Sordariomycetes</taxon>
        <taxon>Xylariomycetidae</taxon>
        <taxon>Xylariales</taxon>
        <taxon>Xylariales incertae sedis</taxon>
        <taxon>Monosporascus</taxon>
    </lineage>
</organism>
<evidence type="ECO:0000313" key="3">
    <source>
        <dbReference type="EMBL" id="RYO87009.1"/>
    </source>
</evidence>
<name>A0ABY0H8R2_9PEZI</name>
<accession>A0ABY0H8R2</accession>